<evidence type="ECO:0000313" key="2">
    <source>
        <dbReference type="Proteomes" id="UP000034072"/>
    </source>
</evidence>
<gene>
    <name evidence="1" type="ORF">UT75_C0001G0147</name>
</gene>
<dbReference type="EMBL" id="LBXZ01000001">
    <property type="protein sequence ID" value="KKR41243.1"/>
    <property type="molecule type" value="Genomic_DNA"/>
</dbReference>
<accession>A0A0G0QM94</accession>
<name>A0A0G0QM94_9BACT</name>
<proteinExistence type="predicted"/>
<reference evidence="1 2" key="1">
    <citation type="journal article" date="2015" name="Nature">
        <title>rRNA introns, odd ribosomes, and small enigmatic genomes across a large radiation of phyla.</title>
        <authorList>
            <person name="Brown C.T."/>
            <person name="Hug L.A."/>
            <person name="Thomas B.C."/>
            <person name="Sharon I."/>
            <person name="Castelle C.J."/>
            <person name="Singh A."/>
            <person name="Wilkins M.J."/>
            <person name="Williams K.H."/>
            <person name="Banfield J.F."/>
        </authorList>
    </citation>
    <scope>NUCLEOTIDE SEQUENCE [LARGE SCALE GENOMIC DNA]</scope>
</reference>
<protein>
    <submittedName>
        <fullName evidence="1">Uncharacterized protein</fullName>
    </submittedName>
</protein>
<comment type="caution">
    <text evidence="1">The sequence shown here is derived from an EMBL/GenBank/DDBJ whole genome shotgun (WGS) entry which is preliminary data.</text>
</comment>
<sequence>MSIHARKFITVSVPLSLVKTVILTDISRILLHSTDREEVRAAAEWVFTHEPCLGLGHDCNPDLSEFSCLQCETGRDHNNEARRIWLTLPEERRQWIASLLEEAGYILQ</sequence>
<organism evidence="1 2">
    <name type="scientific">Candidatus Yanofskybacteria bacterium GW2011_GWE2_40_11</name>
    <dbReference type="NCBI Taxonomy" id="1619033"/>
    <lineage>
        <taxon>Bacteria</taxon>
        <taxon>Candidatus Yanofskyibacteriota</taxon>
    </lineage>
</organism>
<evidence type="ECO:0000313" key="1">
    <source>
        <dbReference type="EMBL" id="KKR41243.1"/>
    </source>
</evidence>
<dbReference type="AlphaFoldDB" id="A0A0G0QM94"/>
<dbReference type="Proteomes" id="UP000034072">
    <property type="component" value="Unassembled WGS sequence"/>
</dbReference>